<protein>
    <recommendedName>
        <fullName evidence="6">O-antigen ligase-related domain-containing protein</fullName>
    </recommendedName>
</protein>
<feature type="transmembrane region" description="Helical" evidence="5">
    <location>
        <begin position="130"/>
        <end position="151"/>
    </location>
</feature>
<feature type="transmembrane region" description="Helical" evidence="5">
    <location>
        <begin position="385"/>
        <end position="406"/>
    </location>
</feature>
<evidence type="ECO:0000256" key="5">
    <source>
        <dbReference type="SAM" id="Phobius"/>
    </source>
</evidence>
<gene>
    <name evidence="7" type="ORF">OPKNFCMD_5886</name>
</gene>
<sequence>MLIVASAVLIILAWICGARRFAEAVLLTRSVCDPLFSLTKAAGREDVGLGAAINIAVIVVALGCILNRRRVSVGPAASLWLPFLAVCLAAVPIAPDPTAAFRLYMIFVTHAAICLLAFYFVHSLADLRRFLLIILAGSLLPTLYALIQLAFGWAETEDGTRVLSTFAHANIYAYYLITMLALVFTLLAEPRFELSRRLRRGLTLYVPLLLFLILMTKTRSAWVATCVILGMYALLFDRRVLLYFLAAPALLVVMPEIAARIADLQDGNYNEAYAKLNSYTWRLLLWQSAFEWIWEKPILGWGLEAFAHYVAQFFPMHIDNDTIDSHSVYVQLLFETGVLGLAAFAWIYVRLTVIMARAVMQGYRWTWMILSLIFGYLFMCYSDNMLYYLIPTWYMWFALGSVCALLRTHQMERSRARQMRSNLRAAVA</sequence>
<feature type="transmembrane region" description="Helical" evidence="5">
    <location>
        <begin position="328"/>
        <end position="349"/>
    </location>
</feature>
<accession>A0ABQ4R5X6</accession>
<feature type="transmembrane region" description="Helical" evidence="5">
    <location>
        <begin position="78"/>
        <end position="95"/>
    </location>
</feature>
<comment type="subcellular location">
    <subcellularLocation>
        <location evidence="1">Membrane</location>
        <topology evidence="1">Multi-pass membrane protein</topology>
    </subcellularLocation>
</comment>
<dbReference type="Proteomes" id="UP001055167">
    <property type="component" value="Unassembled WGS sequence"/>
</dbReference>
<feature type="transmembrane region" description="Helical" evidence="5">
    <location>
        <begin position="48"/>
        <end position="66"/>
    </location>
</feature>
<reference evidence="7" key="1">
    <citation type="journal article" date="2021" name="Front. Microbiol.">
        <title>Comprehensive Comparative Genomics and Phenotyping of Methylobacterium Species.</title>
        <authorList>
            <person name="Alessa O."/>
            <person name="Ogura Y."/>
            <person name="Fujitani Y."/>
            <person name="Takami H."/>
            <person name="Hayashi T."/>
            <person name="Sahin N."/>
            <person name="Tani A."/>
        </authorList>
    </citation>
    <scope>NUCLEOTIDE SEQUENCE</scope>
    <source>
        <strain evidence="7">KCTC 52305</strain>
    </source>
</reference>
<evidence type="ECO:0000313" key="8">
    <source>
        <dbReference type="Proteomes" id="UP001055167"/>
    </source>
</evidence>
<feature type="domain" description="O-antigen ligase-related" evidence="6">
    <location>
        <begin position="208"/>
        <end position="345"/>
    </location>
</feature>
<dbReference type="RefSeq" id="WP_128563940.1">
    <property type="nucleotide sequence ID" value="NZ_BPQH01000025.1"/>
</dbReference>
<organism evidence="7 8">
    <name type="scientific">Methylobacterium crusticola</name>
    <dbReference type="NCBI Taxonomy" id="1697972"/>
    <lineage>
        <taxon>Bacteria</taxon>
        <taxon>Pseudomonadati</taxon>
        <taxon>Pseudomonadota</taxon>
        <taxon>Alphaproteobacteria</taxon>
        <taxon>Hyphomicrobiales</taxon>
        <taxon>Methylobacteriaceae</taxon>
        <taxon>Methylobacterium</taxon>
    </lineage>
</organism>
<feature type="transmembrane region" description="Helical" evidence="5">
    <location>
        <begin position="208"/>
        <end position="234"/>
    </location>
</feature>
<dbReference type="InterPro" id="IPR007016">
    <property type="entry name" value="O-antigen_ligase-rel_domated"/>
</dbReference>
<dbReference type="PANTHER" id="PTHR37422">
    <property type="entry name" value="TEICHURONIC ACID BIOSYNTHESIS PROTEIN TUAE"/>
    <property type="match status" value="1"/>
</dbReference>
<dbReference type="EMBL" id="BPQH01000025">
    <property type="protein sequence ID" value="GJD53115.1"/>
    <property type="molecule type" value="Genomic_DNA"/>
</dbReference>
<evidence type="ECO:0000259" key="6">
    <source>
        <dbReference type="Pfam" id="PF04932"/>
    </source>
</evidence>
<evidence type="ECO:0000256" key="4">
    <source>
        <dbReference type="ARBA" id="ARBA00023136"/>
    </source>
</evidence>
<comment type="caution">
    <text evidence="7">The sequence shown here is derived from an EMBL/GenBank/DDBJ whole genome shotgun (WGS) entry which is preliminary data.</text>
</comment>
<evidence type="ECO:0000313" key="7">
    <source>
        <dbReference type="EMBL" id="GJD53115.1"/>
    </source>
</evidence>
<keyword evidence="4 5" id="KW-0472">Membrane</keyword>
<dbReference type="InterPro" id="IPR051533">
    <property type="entry name" value="WaaL-like"/>
</dbReference>
<evidence type="ECO:0000256" key="3">
    <source>
        <dbReference type="ARBA" id="ARBA00022989"/>
    </source>
</evidence>
<feature type="transmembrane region" description="Helical" evidence="5">
    <location>
        <begin position="171"/>
        <end position="188"/>
    </location>
</feature>
<dbReference type="Pfam" id="PF04932">
    <property type="entry name" value="Wzy_C"/>
    <property type="match status" value="1"/>
</dbReference>
<dbReference type="PANTHER" id="PTHR37422:SF13">
    <property type="entry name" value="LIPOPOLYSACCHARIDE BIOSYNTHESIS PROTEIN PA4999-RELATED"/>
    <property type="match status" value="1"/>
</dbReference>
<evidence type="ECO:0000256" key="1">
    <source>
        <dbReference type="ARBA" id="ARBA00004141"/>
    </source>
</evidence>
<reference evidence="7" key="2">
    <citation type="submission" date="2021-08" db="EMBL/GenBank/DDBJ databases">
        <authorList>
            <person name="Tani A."/>
            <person name="Ola A."/>
            <person name="Ogura Y."/>
            <person name="Katsura K."/>
            <person name="Hayashi T."/>
        </authorList>
    </citation>
    <scope>NUCLEOTIDE SEQUENCE</scope>
    <source>
        <strain evidence="7">KCTC 52305</strain>
    </source>
</reference>
<keyword evidence="2 5" id="KW-0812">Transmembrane</keyword>
<keyword evidence="3 5" id="KW-1133">Transmembrane helix</keyword>
<name>A0ABQ4R5X6_9HYPH</name>
<feature type="transmembrane region" description="Helical" evidence="5">
    <location>
        <begin position="361"/>
        <end position="379"/>
    </location>
</feature>
<keyword evidence="8" id="KW-1185">Reference proteome</keyword>
<feature type="transmembrane region" description="Helical" evidence="5">
    <location>
        <begin position="240"/>
        <end position="259"/>
    </location>
</feature>
<feature type="transmembrane region" description="Helical" evidence="5">
    <location>
        <begin position="101"/>
        <end position="121"/>
    </location>
</feature>
<proteinExistence type="predicted"/>
<evidence type="ECO:0000256" key="2">
    <source>
        <dbReference type="ARBA" id="ARBA00022692"/>
    </source>
</evidence>